<dbReference type="AlphaFoldDB" id="A0A3M7P1B5"/>
<dbReference type="Proteomes" id="UP000276133">
    <property type="component" value="Unassembled WGS sequence"/>
</dbReference>
<name>A0A3M7P1B5_BRAPC</name>
<dbReference type="EMBL" id="REGN01014204">
    <property type="protein sequence ID" value="RMZ92922.1"/>
    <property type="molecule type" value="Genomic_DNA"/>
</dbReference>
<evidence type="ECO:0000313" key="1">
    <source>
        <dbReference type="EMBL" id="RMZ92922.1"/>
    </source>
</evidence>
<organism evidence="1 2">
    <name type="scientific">Brachionus plicatilis</name>
    <name type="common">Marine rotifer</name>
    <name type="synonym">Brachionus muelleri</name>
    <dbReference type="NCBI Taxonomy" id="10195"/>
    <lineage>
        <taxon>Eukaryota</taxon>
        <taxon>Metazoa</taxon>
        <taxon>Spiralia</taxon>
        <taxon>Gnathifera</taxon>
        <taxon>Rotifera</taxon>
        <taxon>Eurotatoria</taxon>
        <taxon>Monogononta</taxon>
        <taxon>Pseudotrocha</taxon>
        <taxon>Ploima</taxon>
        <taxon>Brachionidae</taxon>
        <taxon>Brachionus</taxon>
    </lineage>
</organism>
<evidence type="ECO:0000313" key="2">
    <source>
        <dbReference type="Proteomes" id="UP000276133"/>
    </source>
</evidence>
<comment type="caution">
    <text evidence="1">The sequence shown here is derived from an EMBL/GenBank/DDBJ whole genome shotgun (WGS) entry which is preliminary data.</text>
</comment>
<reference evidence="1 2" key="1">
    <citation type="journal article" date="2018" name="Sci. Rep.">
        <title>Genomic signatures of local adaptation to the degree of environmental predictability in rotifers.</title>
        <authorList>
            <person name="Franch-Gras L."/>
            <person name="Hahn C."/>
            <person name="Garcia-Roger E.M."/>
            <person name="Carmona M.J."/>
            <person name="Serra M."/>
            <person name="Gomez A."/>
        </authorList>
    </citation>
    <scope>NUCLEOTIDE SEQUENCE [LARGE SCALE GENOMIC DNA]</scope>
    <source>
        <strain evidence="1">HYR1</strain>
    </source>
</reference>
<proteinExistence type="predicted"/>
<accession>A0A3M7P1B5</accession>
<protein>
    <submittedName>
        <fullName evidence="1">Uncharacterized protein</fullName>
    </submittedName>
</protein>
<gene>
    <name evidence="1" type="ORF">BpHYR1_013505</name>
</gene>
<keyword evidence="2" id="KW-1185">Reference proteome</keyword>
<sequence>MCMMIKIKLKKYLNIVKQNLFYRIKDTDFLMNLCLVIGIEPNFNQFEQKSNCLLKGGERK</sequence>